<dbReference type="SMART" id="SM00855">
    <property type="entry name" value="PGAM"/>
    <property type="match status" value="1"/>
</dbReference>
<keyword evidence="2" id="KW-0413">Isomerase</keyword>
<reference evidence="4" key="1">
    <citation type="submission" date="2017-12" db="EMBL/GenBank/DDBJ databases">
        <title>Whole genome sequencing of Acidipropionibacterium jensenii strains JS279 and JS280.</title>
        <authorList>
            <person name="Deptula P."/>
            <person name="Laine P."/>
            <person name="Smolander O.-P."/>
            <person name="Paulin L."/>
            <person name="Auvinen P."/>
            <person name="Varmanen P."/>
        </authorList>
    </citation>
    <scope>NUCLEOTIDE SEQUENCE [LARGE SCALE GENOMIC DNA]</scope>
    <source>
        <strain evidence="4">JS280</strain>
    </source>
</reference>
<dbReference type="AlphaFoldDB" id="A0A3Q9UHU8"/>
<accession>A0A3Q9UHU8</accession>
<gene>
    <name evidence="3" type="ORF">C0Z10_08310</name>
</gene>
<sequence>MHLMLIRHGQSANNALAAQGAEVFGAGRVADPALTELGARQADALAGWIGGVDPRPTRLYCSPMRRTLQTAAPVAEALDLPLEVEDFLYERPGPTEGFGETVRAAPGSPLAELSAITARAVFPGSVTERGWYTGEVETPQQAAARAVRIAAWVREAHDEDDCVAIVAHGAIGALILSAIICPGRQETLGGFVAGTEPWWFDLANTSTSMVELMPGDKIEVHWINRVDHLVAAGMVTGASAHATGNPGTR</sequence>
<organism evidence="3 4">
    <name type="scientific">Acidipropionibacterium jensenii</name>
    <dbReference type="NCBI Taxonomy" id="1749"/>
    <lineage>
        <taxon>Bacteria</taxon>
        <taxon>Bacillati</taxon>
        <taxon>Actinomycetota</taxon>
        <taxon>Actinomycetes</taxon>
        <taxon>Propionibacteriales</taxon>
        <taxon>Propionibacteriaceae</taxon>
        <taxon>Acidipropionibacterium</taxon>
    </lineage>
</organism>
<evidence type="ECO:0000256" key="1">
    <source>
        <dbReference type="ARBA" id="ARBA00023152"/>
    </source>
</evidence>
<evidence type="ECO:0000313" key="3">
    <source>
        <dbReference type="EMBL" id="AZZ39754.1"/>
    </source>
</evidence>
<dbReference type="InterPro" id="IPR029033">
    <property type="entry name" value="His_PPase_superfam"/>
</dbReference>
<dbReference type="GO" id="GO:0005737">
    <property type="term" value="C:cytoplasm"/>
    <property type="evidence" value="ECO:0007669"/>
    <property type="project" value="TreeGrafter"/>
</dbReference>
<dbReference type="InterPro" id="IPR013078">
    <property type="entry name" value="His_Pase_superF_clade-1"/>
</dbReference>
<dbReference type="CDD" id="cd07067">
    <property type="entry name" value="HP_PGM_like"/>
    <property type="match status" value="1"/>
</dbReference>
<name>A0A3Q9UHU8_9ACTN</name>
<dbReference type="Gene3D" id="3.40.50.1240">
    <property type="entry name" value="Phosphoglycerate mutase-like"/>
    <property type="match status" value="1"/>
</dbReference>
<dbReference type="EMBL" id="CP025570">
    <property type="protein sequence ID" value="AZZ39754.1"/>
    <property type="molecule type" value="Genomic_DNA"/>
</dbReference>
<dbReference type="RefSeq" id="WP_097799066.1">
    <property type="nucleotide sequence ID" value="NZ_CP025570.1"/>
</dbReference>
<dbReference type="Proteomes" id="UP000285875">
    <property type="component" value="Chromosome"/>
</dbReference>
<evidence type="ECO:0000256" key="2">
    <source>
        <dbReference type="ARBA" id="ARBA00023235"/>
    </source>
</evidence>
<evidence type="ECO:0000313" key="4">
    <source>
        <dbReference type="Proteomes" id="UP000285875"/>
    </source>
</evidence>
<dbReference type="KEGG" id="aji:C0Z10_08310"/>
<dbReference type="PANTHER" id="PTHR48100">
    <property type="entry name" value="BROAD-SPECIFICITY PHOSPHATASE YOR283W-RELATED"/>
    <property type="match status" value="1"/>
</dbReference>
<dbReference type="InterPro" id="IPR001345">
    <property type="entry name" value="PG/BPGM_mutase_AS"/>
</dbReference>
<dbReference type="GO" id="GO:0016791">
    <property type="term" value="F:phosphatase activity"/>
    <property type="evidence" value="ECO:0007669"/>
    <property type="project" value="TreeGrafter"/>
</dbReference>
<dbReference type="InterPro" id="IPR050275">
    <property type="entry name" value="PGM_Phosphatase"/>
</dbReference>
<keyword evidence="1" id="KW-0324">Glycolysis</keyword>
<dbReference type="Pfam" id="PF00300">
    <property type="entry name" value="His_Phos_1"/>
    <property type="match status" value="1"/>
</dbReference>
<dbReference type="SUPFAM" id="SSF53254">
    <property type="entry name" value="Phosphoglycerate mutase-like"/>
    <property type="match status" value="1"/>
</dbReference>
<proteinExistence type="predicted"/>
<dbReference type="PROSITE" id="PS00175">
    <property type="entry name" value="PG_MUTASE"/>
    <property type="match status" value="1"/>
</dbReference>
<dbReference type="PANTHER" id="PTHR48100:SF1">
    <property type="entry name" value="HISTIDINE PHOSPHATASE FAMILY PROTEIN-RELATED"/>
    <property type="match status" value="1"/>
</dbReference>
<protein>
    <submittedName>
        <fullName evidence="3">Histidine phosphatase family protein</fullName>
    </submittedName>
</protein>